<dbReference type="EMBL" id="CP000300">
    <property type="protein sequence ID" value="ABE51988.1"/>
    <property type="molecule type" value="Genomic_DNA"/>
</dbReference>
<gene>
    <name evidence="1" type="ordered locus">Mbur_1055</name>
</gene>
<reference evidence="2" key="1">
    <citation type="journal article" date="2009" name="ISME J.">
        <title>The genome sequence of the psychrophilic archaeon, Methanococcoides burtonii: the role of genome evolution in cold adaptation.</title>
        <authorList>
            <person name="Allen M.A."/>
            <person name="Lauro F.M."/>
            <person name="Williams T.J."/>
            <person name="Burg D."/>
            <person name="Siddiqui K.S."/>
            <person name="De Francisci D."/>
            <person name="Chong K.W."/>
            <person name="Pilak O."/>
            <person name="Chew H.H."/>
            <person name="De Maere M.Z."/>
            <person name="Ting L."/>
            <person name="Katrib M."/>
            <person name="Ng C."/>
            <person name="Sowers K.R."/>
            <person name="Galperin M.Y."/>
            <person name="Anderson I.J."/>
            <person name="Ivanova N."/>
            <person name="Dalin E."/>
            <person name="Martinez M."/>
            <person name="Lapidus A."/>
            <person name="Hauser L."/>
            <person name="Land M."/>
            <person name="Thomas T."/>
            <person name="Cavicchioli R."/>
        </authorList>
    </citation>
    <scope>NUCLEOTIDE SEQUENCE [LARGE SCALE GENOMIC DNA]</scope>
    <source>
        <strain evidence="2">DSM 6242 / NBRC 107633 / OCM 468 / ACE-M</strain>
    </source>
</reference>
<dbReference type="Proteomes" id="UP000001979">
    <property type="component" value="Chromosome"/>
</dbReference>
<name>Q12X38_METBU</name>
<accession>Q12X38</accession>
<dbReference type="AlphaFoldDB" id="Q12X38"/>
<keyword evidence="2" id="KW-1185">Reference proteome</keyword>
<proteinExistence type="predicted"/>
<dbReference type="HOGENOM" id="CLU_134206_1_0_2"/>
<protein>
    <submittedName>
        <fullName evidence="1">Uncharacterized protein</fullName>
    </submittedName>
</protein>
<evidence type="ECO:0000313" key="1">
    <source>
        <dbReference type="EMBL" id="ABE51988.1"/>
    </source>
</evidence>
<evidence type="ECO:0000313" key="2">
    <source>
        <dbReference type="Proteomes" id="UP000001979"/>
    </source>
</evidence>
<organism evidence="1 2">
    <name type="scientific">Methanococcoides burtonii (strain DSM 6242 / NBRC 107633 / OCM 468 / ACE-M)</name>
    <dbReference type="NCBI Taxonomy" id="259564"/>
    <lineage>
        <taxon>Archaea</taxon>
        <taxon>Methanobacteriati</taxon>
        <taxon>Methanobacteriota</taxon>
        <taxon>Stenosarchaea group</taxon>
        <taxon>Methanomicrobia</taxon>
        <taxon>Methanosarcinales</taxon>
        <taxon>Methanosarcinaceae</taxon>
        <taxon>Methanococcoides</taxon>
    </lineage>
</organism>
<sequence length="117" mass="13173">MLFPYWFTFFIAGPPTPLFSVRNSDNVAHVVTVEIIGSENNSIFSSTKELQPDSSWSQEKSFRMLSVSLFDWAGVSYVVHATLDNGSSVNLSIKYHHWNTASVSIREDAIEIEEITV</sequence>
<dbReference type="KEGG" id="mbu:Mbur_1055"/>